<reference evidence="2" key="1">
    <citation type="submission" date="2017-02" db="UniProtKB">
        <authorList>
            <consortium name="WormBaseParasite"/>
        </authorList>
    </citation>
    <scope>IDENTIFICATION</scope>
</reference>
<sequence>MEAAPNVGQLFSLGLIGSCQIESKKHVTEYRSNVVINNTPTEQPVPQERYYNLLANNSSKNNGSGVPKTTEKSNNFLKTIGVFNGSTNLENNCQTIVTSNNNLNKLLMPYEDNNNKQSNDNKDVSKKIPKYKLELSIKNETGEFVKIQNIYLDSYDVLLKMQEVVSANDEKDISNCNMKTFPTTTTIEPSLTMNIEKGTITIVPDSRYTVSSGIALSKNDNRRDGVLKKDFSQVLMLVPNTKNYQTTSSTCTDTYNDPIKFNNKSSTNSLMKNFYESGNLLSNNISLEENVNTKQNSMPTKKNTRITDKRKRISTTVNIPWNNVKRKNNIKTTSTTIPGNVLTFDTGNLYIHSDFYSYRNRECNTRNDITFRPIPEQFLRNSNNQ</sequence>
<dbReference type="AlphaFoldDB" id="A0A0N5A3K9"/>
<organism evidence="1 2">
    <name type="scientific">Parastrongyloides trichosuri</name>
    <name type="common">Possum-specific nematode worm</name>
    <dbReference type="NCBI Taxonomy" id="131310"/>
    <lineage>
        <taxon>Eukaryota</taxon>
        <taxon>Metazoa</taxon>
        <taxon>Ecdysozoa</taxon>
        <taxon>Nematoda</taxon>
        <taxon>Chromadorea</taxon>
        <taxon>Rhabditida</taxon>
        <taxon>Tylenchina</taxon>
        <taxon>Panagrolaimomorpha</taxon>
        <taxon>Strongyloidoidea</taxon>
        <taxon>Strongyloididae</taxon>
        <taxon>Parastrongyloides</taxon>
    </lineage>
</organism>
<accession>A0A0N5A3K9</accession>
<evidence type="ECO:0000313" key="2">
    <source>
        <dbReference type="WBParaSite" id="PTRK_0001621400.1"/>
    </source>
</evidence>
<dbReference type="WBParaSite" id="PTRK_0001621400.1">
    <property type="protein sequence ID" value="PTRK_0001621400.1"/>
    <property type="gene ID" value="PTRK_0001621400"/>
</dbReference>
<keyword evidence="1" id="KW-1185">Reference proteome</keyword>
<proteinExistence type="predicted"/>
<name>A0A0N5A3K9_PARTI</name>
<dbReference type="Proteomes" id="UP000038045">
    <property type="component" value="Unplaced"/>
</dbReference>
<protein>
    <submittedName>
        <fullName evidence="2">Serine/threonine-protein kinase</fullName>
    </submittedName>
</protein>
<evidence type="ECO:0000313" key="1">
    <source>
        <dbReference type="Proteomes" id="UP000038045"/>
    </source>
</evidence>